<protein>
    <submittedName>
        <fullName evidence="2">Uncharacterized protein</fullName>
    </submittedName>
</protein>
<organism evidence="2 3">
    <name type="scientific">Pseudocercospora fijiensis (strain CIRAD86)</name>
    <name type="common">Black leaf streak disease fungus</name>
    <name type="synonym">Mycosphaerella fijiensis</name>
    <dbReference type="NCBI Taxonomy" id="383855"/>
    <lineage>
        <taxon>Eukaryota</taxon>
        <taxon>Fungi</taxon>
        <taxon>Dikarya</taxon>
        <taxon>Ascomycota</taxon>
        <taxon>Pezizomycotina</taxon>
        <taxon>Dothideomycetes</taxon>
        <taxon>Dothideomycetidae</taxon>
        <taxon>Mycosphaerellales</taxon>
        <taxon>Mycosphaerellaceae</taxon>
        <taxon>Pseudocercospora</taxon>
    </lineage>
</organism>
<accession>M3ALY1</accession>
<reference evidence="2 3" key="1">
    <citation type="journal article" date="2012" name="PLoS Pathog.">
        <title>Diverse lifestyles and strategies of plant pathogenesis encoded in the genomes of eighteen Dothideomycetes fungi.</title>
        <authorList>
            <person name="Ohm R.A."/>
            <person name="Feau N."/>
            <person name="Henrissat B."/>
            <person name="Schoch C.L."/>
            <person name="Horwitz B.A."/>
            <person name="Barry K.W."/>
            <person name="Condon B.J."/>
            <person name="Copeland A.C."/>
            <person name="Dhillon B."/>
            <person name="Glaser F."/>
            <person name="Hesse C.N."/>
            <person name="Kosti I."/>
            <person name="LaButti K."/>
            <person name="Lindquist E.A."/>
            <person name="Lucas S."/>
            <person name="Salamov A.A."/>
            <person name="Bradshaw R.E."/>
            <person name="Ciuffetti L."/>
            <person name="Hamelin R.C."/>
            <person name="Kema G.H.J."/>
            <person name="Lawrence C."/>
            <person name="Scott J.A."/>
            <person name="Spatafora J.W."/>
            <person name="Turgeon B.G."/>
            <person name="de Wit P.J.G.M."/>
            <person name="Zhong S."/>
            <person name="Goodwin S.B."/>
            <person name="Grigoriev I.V."/>
        </authorList>
    </citation>
    <scope>NUCLEOTIDE SEQUENCE [LARGE SCALE GENOMIC DNA]</scope>
    <source>
        <strain evidence="2 3">CIRAD86</strain>
    </source>
</reference>
<dbReference type="KEGG" id="pfj:MYCFIDRAFT_206564"/>
<dbReference type="GeneID" id="19336489"/>
<dbReference type="VEuPathDB" id="FungiDB:MYCFIDRAFT_206564"/>
<dbReference type="Proteomes" id="UP000016932">
    <property type="component" value="Unassembled WGS sequence"/>
</dbReference>
<gene>
    <name evidence="2" type="ORF">MYCFIDRAFT_206564</name>
</gene>
<dbReference type="EMBL" id="KB446556">
    <property type="protein sequence ID" value="EME85601.1"/>
    <property type="molecule type" value="Genomic_DNA"/>
</dbReference>
<evidence type="ECO:0000256" key="1">
    <source>
        <dbReference type="SAM" id="MobiDB-lite"/>
    </source>
</evidence>
<keyword evidence="3" id="KW-1185">Reference proteome</keyword>
<proteinExistence type="predicted"/>
<sequence length="425" mass="46993">MLSVHLQAVLAATTAKPDLDAGSPHRSSCTHVLDEGDVSLIAFSRAKCDSWKQVDGHLGREALHGAAYYSRMVGKDAQKQQNFVSDAGCIPRDANGTCLKIVYTGLMQKLKLKRWQLVEDAEAQHRLHLCGNQYICMALFVIDQKMHIARTNICALLERTVLAVAKQYYVYRQKGRKADQNGNDYRQGSRDLNLGGRSRFAEASATVNQSVKAWHCFGFTLCPRNLLVDFLLFHFITSCFSTLQKRTNRPATDLEQAILMSMGVKMPAPLSCGALRSGCARHLTLMPHQPYPDSTSTTISVYSDGSSLRTNNTCCAAFGIRITLAGRHWARGVGVWIQPPSTASGLGLASDTTINPEGSDLYEELLACMQGAAAKQLEARRNTTRPAQDKTQNSTNRQQENVTAIPLINTLARPCSNMYFYDRPR</sequence>
<name>M3ALY1_PSEFD</name>
<feature type="region of interest" description="Disordered" evidence="1">
    <location>
        <begin position="378"/>
        <end position="400"/>
    </location>
</feature>
<evidence type="ECO:0000313" key="3">
    <source>
        <dbReference type="Proteomes" id="UP000016932"/>
    </source>
</evidence>
<evidence type="ECO:0000313" key="2">
    <source>
        <dbReference type="EMBL" id="EME85601.1"/>
    </source>
</evidence>
<dbReference type="HOGENOM" id="CLU_645784_0_0_1"/>
<dbReference type="RefSeq" id="XP_007923161.1">
    <property type="nucleotide sequence ID" value="XM_007924970.1"/>
</dbReference>
<dbReference type="AlphaFoldDB" id="M3ALY1"/>
<feature type="compositionally biased region" description="Polar residues" evidence="1">
    <location>
        <begin position="384"/>
        <end position="400"/>
    </location>
</feature>